<sequence length="247" mass="26496">MKKFVKAAAVTVAAAAALVSGNAQAHGIWFAQRATQLALVYGVGADDLDALKRWPLVTHMAGYDAAGKAVSATLEPEGKLLVVDLQSQPAIVTAVLDNGTWSRTPDGKWHKKGRNEVPDSQMSEKTFKYAVHLRAPLAAPLQPLPEQTLQVLPVEAKLPEQLGQAIKLRVLYQGKPVAGAKVLQDYVNDPDATPVLSGADGTVTLKVRNQGLNVIVAMYEVPSEESAKYDHVEHLASLSFVLAHKPE</sequence>
<protein>
    <submittedName>
        <fullName evidence="2">DUF4198 domain-containing protein</fullName>
    </submittedName>
</protein>
<proteinExistence type="predicted"/>
<feature type="signal peptide" evidence="1">
    <location>
        <begin position="1"/>
        <end position="25"/>
    </location>
</feature>
<dbReference type="AlphaFoldDB" id="A0A7X2LQT8"/>
<dbReference type="EMBL" id="WKJJ01000004">
    <property type="protein sequence ID" value="MRV71715.1"/>
    <property type="molecule type" value="Genomic_DNA"/>
</dbReference>
<evidence type="ECO:0000313" key="3">
    <source>
        <dbReference type="Proteomes" id="UP000446768"/>
    </source>
</evidence>
<dbReference type="Proteomes" id="UP000446768">
    <property type="component" value="Unassembled WGS sequence"/>
</dbReference>
<name>A0A7X2LQT8_9BURK</name>
<dbReference type="Pfam" id="PF10670">
    <property type="entry name" value="DUF4198"/>
    <property type="match status" value="1"/>
</dbReference>
<evidence type="ECO:0000256" key="1">
    <source>
        <dbReference type="SAM" id="SignalP"/>
    </source>
</evidence>
<reference evidence="2 3" key="1">
    <citation type="submission" date="2019-11" db="EMBL/GenBank/DDBJ databases">
        <title>Novel species isolated from a subtropical stream in China.</title>
        <authorList>
            <person name="Lu H."/>
        </authorList>
    </citation>
    <scope>NUCLEOTIDE SEQUENCE [LARGE SCALE GENOMIC DNA]</scope>
    <source>
        <strain evidence="2 3">FT92W</strain>
    </source>
</reference>
<feature type="chain" id="PRO_5031445933" evidence="1">
    <location>
        <begin position="26"/>
        <end position="247"/>
    </location>
</feature>
<accession>A0A7X2LQT8</accession>
<keyword evidence="3" id="KW-1185">Reference proteome</keyword>
<dbReference type="RefSeq" id="WP_154372477.1">
    <property type="nucleotide sequence ID" value="NZ_WKJJ01000004.1"/>
</dbReference>
<keyword evidence="1" id="KW-0732">Signal</keyword>
<organism evidence="2 3">
    <name type="scientific">Pseudoduganella rivuli</name>
    <dbReference type="NCBI Taxonomy" id="2666085"/>
    <lineage>
        <taxon>Bacteria</taxon>
        <taxon>Pseudomonadati</taxon>
        <taxon>Pseudomonadota</taxon>
        <taxon>Betaproteobacteria</taxon>
        <taxon>Burkholderiales</taxon>
        <taxon>Oxalobacteraceae</taxon>
        <taxon>Telluria group</taxon>
        <taxon>Pseudoduganella</taxon>
    </lineage>
</organism>
<evidence type="ECO:0000313" key="2">
    <source>
        <dbReference type="EMBL" id="MRV71715.1"/>
    </source>
</evidence>
<dbReference type="InterPro" id="IPR019613">
    <property type="entry name" value="DUF4198"/>
</dbReference>
<gene>
    <name evidence="2" type="ORF">GJ700_08240</name>
</gene>
<comment type="caution">
    <text evidence="2">The sequence shown here is derived from an EMBL/GenBank/DDBJ whole genome shotgun (WGS) entry which is preliminary data.</text>
</comment>